<accession>A0AAD9GB89</accession>
<comment type="caution">
    <text evidence="5">The sequence shown here is derived from an EMBL/GenBank/DDBJ whole genome shotgun (WGS) entry which is preliminary data.</text>
</comment>
<evidence type="ECO:0000256" key="2">
    <source>
        <dbReference type="ARBA" id="ARBA00022801"/>
    </source>
</evidence>
<dbReference type="Pfam" id="PF00232">
    <property type="entry name" value="Glyco_hydro_1"/>
    <property type="match status" value="1"/>
</dbReference>
<evidence type="ECO:0000313" key="5">
    <source>
        <dbReference type="EMBL" id="KAK1935087.1"/>
    </source>
</evidence>
<dbReference type="PANTHER" id="PTHR10353:SF36">
    <property type="entry name" value="LP05116P"/>
    <property type="match status" value="1"/>
</dbReference>
<proteinExistence type="inferred from homology"/>
<keyword evidence="2" id="KW-0378">Hydrolase</keyword>
<dbReference type="Proteomes" id="UP001259832">
    <property type="component" value="Unassembled WGS sequence"/>
</dbReference>
<reference evidence="5" key="1">
    <citation type="submission" date="2023-08" db="EMBL/GenBank/DDBJ databases">
        <title>Reference Genome Resource for the Citrus Pathogen Phytophthora citrophthora.</title>
        <authorList>
            <person name="Moller H."/>
            <person name="Coetzee B."/>
            <person name="Rose L.J."/>
            <person name="Van Niekerk J.M."/>
        </authorList>
    </citation>
    <scope>NUCLEOTIDE SEQUENCE</scope>
    <source>
        <strain evidence="5">STE-U-9442</strain>
    </source>
</reference>
<evidence type="ECO:0000256" key="1">
    <source>
        <dbReference type="ARBA" id="ARBA00010838"/>
    </source>
</evidence>
<dbReference type="GO" id="GO:0005975">
    <property type="term" value="P:carbohydrate metabolic process"/>
    <property type="evidence" value="ECO:0007669"/>
    <property type="project" value="InterPro"/>
</dbReference>
<organism evidence="5 6">
    <name type="scientific">Phytophthora citrophthora</name>
    <dbReference type="NCBI Taxonomy" id="4793"/>
    <lineage>
        <taxon>Eukaryota</taxon>
        <taxon>Sar</taxon>
        <taxon>Stramenopiles</taxon>
        <taxon>Oomycota</taxon>
        <taxon>Peronosporomycetes</taxon>
        <taxon>Peronosporales</taxon>
        <taxon>Peronosporaceae</taxon>
        <taxon>Phytophthora</taxon>
    </lineage>
</organism>
<keyword evidence="6" id="KW-1185">Reference proteome</keyword>
<dbReference type="InterPro" id="IPR017853">
    <property type="entry name" value="GH"/>
</dbReference>
<sequence>MIRNNLKPVLTLYHWDLPSVLQDELTPNGWLNDEIVDHFVEYATLIFQELGQKLDYWTTFNEPSTFIKNGYGTGTHAPGFTNSSVNGYIVTHNVMRSHTKAVQKFREFRNSGVVRPTARIGIVLVSQMMYPLDPSNIKDVAAAERALQFDYGVYLQPMISGDYPAVMREVVGNRLPKITAEESALVKGSYDLFMMKLFQVCNRLQTSCDSLSLGYAKDRGVAESRAPEGYRNSSRNSAGELNCAWFTAYPPGYLALMKWVSAHDPSAEMMLTENGWYGNEEIYNQDQMWYYKT</sequence>
<dbReference type="GO" id="GO:0008422">
    <property type="term" value="F:beta-glucosidase activity"/>
    <property type="evidence" value="ECO:0007669"/>
    <property type="project" value="TreeGrafter"/>
</dbReference>
<name>A0AAD9GB89_9STRA</name>
<comment type="similarity">
    <text evidence="1 4">Belongs to the glycosyl hydrolase 1 family.</text>
</comment>
<evidence type="ECO:0000256" key="3">
    <source>
        <dbReference type="ARBA" id="ARBA00023295"/>
    </source>
</evidence>
<evidence type="ECO:0000256" key="4">
    <source>
        <dbReference type="RuleBase" id="RU003690"/>
    </source>
</evidence>
<evidence type="ECO:0000313" key="6">
    <source>
        <dbReference type="Proteomes" id="UP001259832"/>
    </source>
</evidence>
<dbReference type="EMBL" id="JASMQC010000024">
    <property type="protein sequence ID" value="KAK1935087.1"/>
    <property type="molecule type" value="Genomic_DNA"/>
</dbReference>
<protein>
    <submittedName>
        <fullName evidence="5">Strictosidine-O-beta-D-glucosidase</fullName>
    </submittedName>
</protein>
<dbReference type="AlphaFoldDB" id="A0AAD9GB89"/>
<keyword evidence="3" id="KW-0326">Glycosidase</keyword>
<dbReference type="InterPro" id="IPR001360">
    <property type="entry name" value="Glyco_hydro_1"/>
</dbReference>
<dbReference type="SUPFAM" id="SSF51445">
    <property type="entry name" value="(Trans)glycosidases"/>
    <property type="match status" value="1"/>
</dbReference>
<gene>
    <name evidence="5" type="ORF">P3T76_010853</name>
</gene>
<dbReference type="PANTHER" id="PTHR10353">
    <property type="entry name" value="GLYCOSYL HYDROLASE"/>
    <property type="match status" value="1"/>
</dbReference>
<dbReference type="Gene3D" id="3.20.20.80">
    <property type="entry name" value="Glycosidases"/>
    <property type="match status" value="1"/>
</dbReference>